<dbReference type="GO" id="GO:0046872">
    <property type="term" value="F:metal ion binding"/>
    <property type="evidence" value="ECO:0007669"/>
    <property type="project" value="UniProtKB-KW"/>
</dbReference>
<dbReference type="NCBIfam" id="NF001908">
    <property type="entry name" value="PRK00668.1"/>
    <property type="match status" value="1"/>
</dbReference>
<dbReference type="PRINTS" id="PR01243">
    <property type="entry name" value="NUCDPKINASE"/>
</dbReference>
<dbReference type="PANTHER" id="PTHR46161">
    <property type="entry name" value="NUCLEOSIDE DIPHOSPHATE KINASE"/>
    <property type="match status" value="1"/>
</dbReference>
<dbReference type="EMBL" id="UINC01000409">
    <property type="protein sequence ID" value="SUZ54812.1"/>
    <property type="molecule type" value="Genomic_DNA"/>
</dbReference>
<dbReference type="PROSITE" id="PS00469">
    <property type="entry name" value="NDPK"/>
    <property type="match status" value="1"/>
</dbReference>
<dbReference type="InterPro" id="IPR001564">
    <property type="entry name" value="Nucleoside_diP_kinase"/>
</dbReference>
<evidence type="ECO:0000256" key="4">
    <source>
        <dbReference type="ARBA" id="ARBA00022490"/>
    </source>
</evidence>
<keyword evidence="5" id="KW-0808">Transferase</keyword>
<name>A0A381NJM0_9ZZZZ</name>
<accession>A0A381NJM0</accession>
<evidence type="ECO:0000256" key="7">
    <source>
        <dbReference type="ARBA" id="ARBA00022741"/>
    </source>
</evidence>
<evidence type="ECO:0000256" key="11">
    <source>
        <dbReference type="ARBA" id="ARBA00023080"/>
    </source>
</evidence>
<dbReference type="GO" id="GO:0005524">
    <property type="term" value="F:ATP binding"/>
    <property type="evidence" value="ECO:0007669"/>
    <property type="project" value="UniProtKB-KW"/>
</dbReference>
<dbReference type="GO" id="GO:0004550">
    <property type="term" value="F:nucleoside diphosphate kinase activity"/>
    <property type="evidence" value="ECO:0007669"/>
    <property type="project" value="UniProtKB-EC"/>
</dbReference>
<feature type="domain" description="Nucleoside diphosphate kinase-like" evidence="12">
    <location>
        <begin position="1"/>
        <end position="134"/>
    </location>
</feature>
<dbReference type="GO" id="GO:0006228">
    <property type="term" value="P:UTP biosynthetic process"/>
    <property type="evidence" value="ECO:0007669"/>
    <property type="project" value="InterPro"/>
</dbReference>
<reference evidence="13" key="1">
    <citation type="submission" date="2018-05" db="EMBL/GenBank/DDBJ databases">
        <authorList>
            <person name="Lanie J.A."/>
            <person name="Ng W.-L."/>
            <person name="Kazmierczak K.M."/>
            <person name="Andrzejewski T.M."/>
            <person name="Davidsen T.M."/>
            <person name="Wayne K.J."/>
            <person name="Tettelin H."/>
            <person name="Glass J.I."/>
            <person name="Rusch D."/>
            <person name="Podicherti R."/>
            <person name="Tsui H.-C.T."/>
            <person name="Winkler M.E."/>
        </authorList>
    </citation>
    <scope>NUCLEOTIDE SEQUENCE</scope>
</reference>
<dbReference type="SUPFAM" id="SSF54919">
    <property type="entry name" value="Nucleoside diphosphate kinase, NDK"/>
    <property type="match status" value="1"/>
</dbReference>
<dbReference type="PROSITE" id="PS51374">
    <property type="entry name" value="NDPK_LIKE"/>
    <property type="match status" value="1"/>
</dbReference>
<evidence type="ECO:0000256" key="9">
    <source>
        <dbReference type="ARBA" id="ARBA00022840"/>
    </source>
</evidence>
<dbReference type="Gene3D" id="3.30.70.141">
    <property type="entry name" value="Nucleoside diphosphate kinase-like domain"/>
    <property type="match status" value="1"/>
</dbReference>
<evidence type="ECO:0000256" key="2">
    <source>
        <dbReference type="ARBA" id="ARBA00012966"/>
    </source>
</evidence>
<dbReference type="PANTHER" id="PTHR46161:SF3">
    <property type="entry name" value="NUCLEOSIDE DIPHOSPHATE KINASE DDB_G0292928-RELATED"/>
    <property type="match status" value="1"/>
</dbReference>
<dbReference type="Pfam" id="PF00334">
    <property type="entry name" value="NDK"/>
    <property type="match status" value="1"/>
</dbReference>
<dbReference type="FunFam" id="3.30.70.141:FF:000003">
    <property type="entry name" value="Nucleoside diphosphate kinase"/>
    <property type="match status" value="1"/>
</dbReference>
<keyword evidence="4" id="KW-0963">Cytoplasm</keyword>
<dbReference type="HAMAP" id="MF_00451">
    <property type="entry name" value="NDP_kinase"/>
    <property type="match status" value="1"/>
</dbReference>
<keyword evidence="6" id="KW-0479">Metal-binding</keyword>
<dbReference type="GO" id="GO:0006241">
    <property type="term" value="P:CTP biosynthetic process"/>
    <property type="evidence" value="ECO:0007669"/>
    <property type="project" value="InterPro"/>
</dbReference>
<dbReference type="InterPro" id="IPR036850">
    <property type="entry name" value="NDK-like_dom_sf"/>
</dbReference>
<evidence type="ECO:0000256" key="5">
    <source>
        <dbReference type="ARBA" id="ARBA00022679"/>
    </source>
</evidence>
<sequence length="134" mass="14832">MQNTLSIIKPDAVKKGYTEQICTRIEDSGLDIVLKKELLLTRNQAEGFYAEHKGKPFFEALINFMTSGPVQVQVLEGKGAISRYRSLMGSTNPKEADPGTLRHDFAESIDANAVHGSDSLESAAREVAYFFPEH</sequence>
<dbReference type="InterPro" id="IPR023005">
    <property type="entry name" value="Nucleoside_diP_kinase_AS"/>
</dbReference>
<dbReference type="EC" id="2.7.4.6" evidence="2"/>
<evidence type="ECO:0000259" key="12">
    <source>
        <dbReference type="SMART" id="SM00562"/>
    </source>
</evidence>
<keyword evidence="11" id="KW-0546">Nucleotide metabolism</keyword>
<protein>
    <recommendedName>
        <fullName evidence="3">Nucleoside diphosphate kinase</fullName>
        <ecNumber evidence="2">2.7.4.6</ecNumber>
    </recommendedName>
</protein>
<keyword evidence="8" id="KW-0418">Kinase</keyword>
<evidence type="ECO:0000256" key="1">
    <source>
        <dbReference type="ARBA" id="ARBA00008142"/>
    </source>
</evidence>
<dbReference type="GO" id="GO:0006183">
    <property type="term" value="P:GTP biosynthetic process"/>
    <property type="evidence" value="ECO:0007669"/>
    <property type="project" value="InterPro"/>
</dbReference>
<dbReference type="InterPro" id="IPR034907">
    <property type="entry name" value="NDK-like_dom"/>
</dbReference>
<organism evidence="13">
    <name type="scientific">marine metagenome</name>
    <dbReference type="NCBI Taxonomy" id="408172"/>
    <lineage>
        <taxon>unclassified sequences</taxon>
        <taxon>metagenomes</taxon>
        <taxon>ecological metagenomes</taxon>
    </lineage>
</organism>
<keyword evidence="7" id="KW-0547">Nucleotide-binding</keyword>
<evidence type="ECO:0000313" key="13">
    <source>
        <dbReference type="EMBL" id="SUZ54812.1"/>
    </source>
</evidence>
<dbReference type="SMART" id="SM00562">
    <property type="entry name" value="NDK"/>
    <property type="match status" value="1"/>
</dbReference>
<keyword evidence="9" id="KW-0067">ATP-binding</keyword>
<gene>
    <name evidence="13" type="ORF">METZ01_LOCUS7666</name>
</gene>
<evidence type="ECO:0000256" key="10">
    <source>
        <dbReference type="ARBA" id="ARBA00022842"/>
    </source>
</evidence>
<keyword evidence="10" id="KW-0460">Magnesium</keyword>
<dbReference type="CDD" id="cd04413">
    <property type="entry name" value="NDPk_I"/>
    <property type="match status" value="1"/>
</dbReference>
<evidence type="ECO:0000256" key="3">
    <source>
        <dbReference type="ARBA" id="ARBA00017632"/>
    </source>
</evidence>
<evidence type="ECO:0000256" key="8">
    <source>
        <dbReference type="ARBA" id="ARBA00022777"/>
    </source>
</evidence>
<dbReference type="AlphaFoldDB" id="A0A381NJM0"/>
<evidence type="ECO:0000256" key="6">
    <source>
        <dbReference type="ARBA" id="ARBA00022723"/>
    </source>
</evidence>
<comment type="similarity">
    <text evidence="1">Belongs to the NDK family.</text>
</comment>
<proteinExistence type="inferred from homology"/>